<dbReference type="HOGENOM" id="CLU_139107_1_0_7"/>
<evidence type="ECO:0000313" key="1">
    <source>
        <dbReference type="EMBL" id="ETX00557.1"/>
    </source>
</evidence>
<sequence length="105" mass="11802">MKASRIVDQGDGPKIEGTRITVYAILEYLRAGRTRDWIAAMLGLSSNQVQVAIDYLLEHETEVNAEYEKILQRLQQGNPASVRAQLQVNREKVKSRLPAQHSSSP</sequence>
<dbReference type="AlphaFoldDB" id="W4LSZ3"/>
<name>W4LSZ3_9BACT</name>
<dbReference type="EMBL" id="AZHX01001716">
    <property type="protein sequence ID" value="ETX00557.1"/>
    <property type="molecule type" value="Genomic_DNA"/>
</dbReference>
<dbReference type="Pfam" id="PF04255">
    <property type="entry name" value="DUF433"/>
    <property type="match status" value="1"/>
</dbReference>
<protein>
    <recommendedName>
        <fullName evidence="3">DUF433 domain-containing protein</fullName>
    </recommendedName>
</protein>
<dbReference type="Gene3D" id="1.10.10.10">
    <property type="entry name" value="Winged helix-like DNA-binding domain superfamily/Winged helix DNA-binding domain"/>
    <property type="match status" value="1"/>
</dbReference>
<evidence type="ECO:0000313" key="2">
    <source>
        <dbReference type="Proteomes" id="UP000019140"/>
    </source>
</evidence>
<dbReference type="SUPFAM" id="SSF46689">
    <property type="entry name" value="Homeodomain-like"/>
    <property type="match status" value="1"/>
</dbReference>
<keyword evidence="2" id="KW-1185">Reference proteome</keyword>
<dbReference type="Proteomes" id="UP000019140">
    <property type="component" value="Unassembled WGS sequence"/>
</dbReference>
<accession>W4LSZ3</accession>
<dbReference type="InterPro" id="IPR009057">
    <property type="entry name" value="Homeodomain-like_sf"/>
</dbReference>
<reference evidence="1 2" key="1">
    <citation type="journal article" date="2014" name="Nature">
        <title>An environmental bacterial taxon with a large and distinct metabolic repertoire.</title>
        <authorList>
            <person name="Wilson M.C."/>
            <person name="Mori T."/>
            <person name="Ruckert C."/>
            <person name="Uria A.R."/>
            <person name="Helf M.J."/>
            <person name="Takada K."/>
            <person name="Gernert C."/>
            <person name="Steffens U.A."/>
            <person name="Heycke N."/>
            <person name="Schmitt S."/>
            <person name="Rinke C."/>
            <person name="Helfrich E.J."/>
            <person name="Brachmann A.O."/>
            <person name="Gurgui C."/>
            <person name="Wakimoto T."/>
            <person name="Kracht M."/>
            <person name="Crusemann M."/>
            <person name="Hentschel U."/>
            <person name="Abe I."/>
            <person name="Matsunaga S."/>
            <person name="Kalinowski J."/>
            <person name="Takeyama H."/>
            <person name="Piel J."/>
        </authorList>
    </citation>
    <scope>NUCLEOTIDE SEQUENCE [LARGE SCALE GENOMIC DNA]</scope>
    <source>
        <strain evidence="2">TSY2</strain>
    </source>
</reference>
<organism evidence="1 2">
    <name type="scientific">Candidatus Entotheonella gemina</name>
    <dbReference type="NCBI Taxonomy" id="1429439"/>
    <lineage>
        <taxon>Bacteria</taxon>
        <taxon>Pseudomonadati</taxon>
        <taxon>Nitrospinota/Tectimicrobiota group</taxon>
        <taxon>Candidatus Tectimicrobiota</taxon>
        <taxon>Candidatus Entotheonellia</taxon>
        <taxon>Candidatus Entotheonellales</taxon>
        <taxon>Candidatus Entotheonellaceae</taxon>
        <taxon>Candidatus Entotheonella</taxon>
    </lineage>
</organism>
<proteinExistence type="predicted"/>
<gene>
    <name evidence="1" type="ORF">ETSY2_38830</name>
</gene>
<evidence type="ECO:0008006" key="3">
    <source>
        <dbReference type="Google" id="ProtNLM"/>
    </source>
</evidence>
<dbReference type="InterPro" id="IPR036388">
    <property type="entry name" value="WH-like_DNA-bd_sf"/>
</dbReference>
<dbReference type="InterPro" id="IPR007367">
    <property type="entry name" value="DUF433"/>
</dbReference>
<comment type="caution">
    <text evidence="1">The sequence shown here is derived from an EMBL/GenBank/DDBJ whole genome shotgun (WGS) entry which is preliminary data.</text>
</comment>